<dbReference type="PANTHER" id="PTHR37031:SF2">
    <property type="entry name" value="PHOD-LIKE PHOSPHATASE METALLOPHOSPHATASE DOMAIN-CONTAINING PROTEIN"/>
    <property type="match status" value="1"/>
</dbReference>
<reference evidence="1" key="2">
    <citation type="submission" date="2020-09" db="EMBL/GenBank/DDBJ databases">
        <authorList>
            <person name="Sun Q."/>
            <person name="Kim S."/>
        </authorList>
    </citation>
    <scope>NUCLEOTIDE SEQUENCE</scope>
    <source>
        <strain evidence="1">KCTC 22164</strain>
    </source>
</reference>
<accession>A0A918JNA7</accession>
<sequence length="625" mass="70826">MSLPAVLAGPIVRRVTDTACHFWLVTRARSPITVTLHQCDQTLTCDTSIECIPIGTQAFIQLISVTSASPFIANEPVSYSFTFADNALQQQWQKEVSALCYDGHDAPFFRWTPVLRNVLHGSCRRPHSEGEDALVRLDELLSNSGKNETPPPDILLLTGDQIYADDVAGPTLQAVGQVIERLGLHSESLEGAVVDHSEALESHPFNYYQRDQLLPKTDDNSALAKLFFRAKRKPVFTSVNAKNHLITLSEVLAMYLLCWSPVLWRDVEFDESEVPDDYRQQFACEQDALTSFIDALPAVQRAMANIATYMMFDDHDVTDDWNLTRGWEEEVYSHPLSRRMVGNALVGYLLCQGWGNCPARLSSLVKTLPNTFAEDALQNQSDLIDTLFEFESWDYQLDTSPPVRVLDTRTRRWRSESDANKPSGLMDWEALCEFQNSILKQDKVIVVAPAPIFGVKFIEAIQKVFTFFGKALTVDAENWMAHKGTANVILNIFRHYRTPPFFIILSGDVHYSFVYDVKLRFRKRSPQILQFTCSGIKNTFPARLIRWLDRGNRWLYSPHSPLNVFTRRRDMTVSPRQPTSGGELHNGSALGQLILDEEGKEVACRILCSNGDTVDFPSERKRHRG</sequence>
<dbReference type="AlphaFoldDB" id="A0A918JNA7"/>
<dbReference type="InterPro" id="IPR029052">
    <property type="entry name" value="Metallo-depent_PP-like"/>
</dbReference>
<dbReference type="PANTHER" id="PTHR37031">
    <property type="entry name" value="METALLOPHOSPHATASE BINDING DOMAIN PROTEIN"/>
    <property type="match status" value="1"/>
</dbReference>
<evidence type="ECO:0000313" key="1">
    <source>
        <dbReference type="EMBL" id="GGW91910.1"/>
    </source>
</evidence>
<gene>
    <name evidence="1" type="ORF">GCM10007391_27700</name>
</gene>
<dbReference type="RefSeq" id="WP_189407451.1">
    <property type="nucleotide sequence ID" value="NZ_BMXP01000008.1"/>
</dbReference>
<reference evidence="1" key="1">
    <citation type="journal article" date="2014" name="Int. J. Syst. Evol. Microbiol.">
        <title>Complete genome sequence of Corynebacterium casei LMG S-19264T (=DSM 44701T), isolated from a smear-ripened cheese.</title>
        <authorList>
            <consortium name="US DOE Joint Genome Institute (JGI-PGF)"/>
            <person name="Walter F."/>
            <person name="Albersmeier A."/>
            <person name="Kalinowski J."/>
            <person name="Ruckert C."/>
        </authorList>
    </citation>
    <scope>NUCLEOTIDE SEQUENCE</scope>
    <source>
        <strain evidence="1">KCTC 22164</strain>
    </source>
</reference>
<dbReference type="Gene3D" id="3.60.21.70">
    <property type="entry name" value="PhoD-like phosphatase"/>
    <property type="match status" value="1"/>
</dbReference>
<evidence type="ECO:0000313" key="2">
    <source>
        <dbReference type="Proteomes" id="UP000631300"/>
    </source>
</evidence>
<proteinExistence type="predicted"/>
<keyword evidence="2" id="KW-1185">Reference proteome</keyword>
<dbReference type="EMBL" id="BMXP01000008">
    <property type="protein sequence ID" value="GGW91910.1"/>
    <property type="molecule type" value="Genomic_DNA"/>
</dbReference>
<dbReference type="Proteomes" id="UP000631300">
    <property type="component" value="Unassembled WGS sequence"/>
</dbReference>
<comment type="caution">
    <text evidence="1">The sequence shown here is derived from an EMBL/GenBank/DDBJ whole genome shotgun (WGS) entry which is preliminary data.</text>
</comment>
<organism evidence="1 2">
    <name type="scientific">Alteromonas halophila</name>
    <dbReference type="NCBI Taxonomy" id="516698"/>
    <lineage>
        <taxon>Bacteria</taxon>
        <taxon>Pseudomonadati</taxon>
        <taxon>Pseudomonadota</taxon>
        <taxon>Gammaproteobacteria</taxon>
        <taxon>Alteromonadales</taxon>
        <taxon>Alteromonadaceae</taxon>
        <taxon>Alteromonas/Salinimonas group</taxon>
        <taxon>Alteromonas</taxon>
    </lineage>
</organism>
<evidence type="ECO:0008006" key="3">
    <source>
        <dbReference type="Google" id="ProtNLM"/>
    </source>
</evidence>
<name>A0A918JNA7_9ALTE</name>
<dbReference type="InterPro" id="IPR038607">
    <property type="entry name" value="PhoD-like_sf"/>
</dbReference>
<dbReference type="SUPFAM" id="SSF56300">
    <property type="entry name" value="Metallo-dependent phosphatases"/>
    <property type="match status" value="1"/>
</dbReference>
<protein>
    <recommendedName>
        <fullName evidence="3">Alkaline phosphatase family protein</fullName>
    </recommendedName>
</protein>